<sequence length="230" mass="26462">MPIYSSYSSDSDDIVTTKSSSTTVRPRPRRLFGRQQPIRAVLGGGKVADILLWENKTVSAALLIGMTVIWFLFEVVEYNFVTLMCHLSITTMLVTFIWFKGAEFFNWNRPKIPETVLSESTFREVASTFRAKFNQILSKLLDIACGKDPGLFILAVASLYILSVIGTCFTFLNLLYLGFFCLQTLPFLYDRYEDQVDYLADKEIRRLKKMFKRFNSSVLNKIPRQPVKEN</sequence>
<gene>
    <name evidence="1" type="ORF">OWV82_015542</name>
</gene>
<evidence type="ECO:0000313" key="1">
    <source>
        <dbReference type="EMBL" id="KAJ4713447.1"/>
    </source>
</evidence>
<proteinExistence type="predicted"/>
<accession>A0ACC1XRA7</accession>
<comment type="caution">
    <text evidence="1">The sequence shown here is derived from an EMBL/GenBank/DDBJ whole genome shotgun (WGS) entry which is preliminary data.</text>
</comment>
<organism evidence="1 2">
    <name type="scientific">Melia azedarach</name>
    <name type="common">Chinaberry tree</name>
    <dbReference type="NCBI Taxonomy" id="155640"/>
    <lineage>
        <taxon>Eukaryota</taxon>
        <taxon>Viridiplantae</taxon>
        <taxon>Streptophyta</taxon>
        <taxon>Embryophyta</taxon>
        <taxon>Tracheophyta</taxon>
        <taxon>Spermatophyta</taxon>
        <taxon>Magnoliopsida</taxon>
        <taxon>eudicotyledons</taxon>
        <taxon>Gunneridae</taxon>
        <taxon>Pentapetalae</taxon>
        <taxon>rosids</taxon>
        <taxon>malvids</taxon>
        <taxon>Sapindales</taxon>
        <taxon>Meliaceae</taxon>
        <taxon>Melia</taxon>
    </lineage>
</organism>
<keyword evidence="2" id="KW-1185">Reference proteome</keyword>
<protein>
    <submittedName>
        <fullName evidence="1">Reticulon-like protein</fullName>
    </submittedName>
</protein>
<dbReference type="Proteomes" id="UP001164539">
    <property type="component" value="Chromosome 8"/>
</dbReference>
<reference evidence="1 2" key="1">
    <citation type="journal article" date="2023" name="Science">
        <title>Complex scaffold remodeling in plant triterpene biosynthesis.</title>
        <authorList>
            <person name="De La Pena R."/>
            <person name="Hodgson H."/>
            <person name="Liu J.C."/>
            <person name="Stephenson M.J."/>
            <person name="Martin A.C."/>
            <person name="Owen C."/>
            <person name="Harkess A."/>
            <person name="Leebens-Mack J."/>
            <person name="Jimenez L.E."/>
            <person name="Osbourn A."/>
            <person name="Sattely E.S."/>
        </authorList>
    </citation>
    <scope>NUCLEOTIDE SEQUENCE [LARGE SCALE GENOMIC DNA]</scope>
    <source>
        <strain evidence="2">cv. JPN11</strain>
        <tissue evidence="1">Leaf</tissue>
    </source>
</reference>
<evidence type="ECO:0000313" key="2">
    <source>
        <dbReference type="Proteomes" id="UP001164539"/>
    </source>
</evidence>
<name>A0ACC1XRA7_MELAZ</name>
<dbReference type="EMBL" id="CM051401">
    <property type="protein sequence ID" value="KAJ4713447.1"/>
    <property type="molecule type" value="Genomic_DNA"/>
</dbReference>